<dbReference type="AlphaFoldDB" id="A0AAN9YQQ7"/>
<dbReference type="Proteomes" id="UP001320420">
    <property type="component" value="Unassembled WGS sequence"/>
</dbReference>
<dbReference type="InterPro" id="IPR017927">
    <property type="entry name" value="FAD-bd_FR_type"/>
</dbReference>
<feature type="compositionally biased region" description="Basic and acidic residues" evidence="3">
    <location>
        <begin position="568"/>
        <end position="587"/>
    </location>
</feature>
<dbReference type="SUPFAM" id="SSF63380">
    <property type="entry name" value="Riboflavin synthase domain-like"/>
    <property type="match status" value="1"/>
</dbReference>
<dbReference type="GO" id="GO:0016491">
    <property type="term" value="F:oxidoreductase activity"/>
    <property type="evidence" value="ECO:0007669"/>
    <property type="project" value="InterPro"/>
</dbReference>
<evidence type="ECO:0000259" key="4">
    <source>
        <dbReference type="PROSITE" id="PS51384"/>
    </source>
</evidence>
<dbReference type="InterPro" id="IPR009737">
    <property type="entry name" value="Aim32/Apd1-like"/>
</dbReference>
<dbReference type="PROSITE" id="PS51384">
    <property type="entry name" value="FAD_FR"/>
    <property type="match status" value="1"/>
</dbReference>
<feature type="region of interest" description="Disordered" evidence="3">
    <location>
        <begin position="632"/>
        <end position="658"/>
    </location>
</feature>
<dbReference type="SUPFAM" id="SSF52833">
    <property type="entry name" value="Thioredoxin-like"/>
    <property type="match status" value="1"/>
</dbReference>
<feature type="compositionally biased region" description="Basic and acidic residues" evidence="3">
    <location>
        <begin position="459"/>
        <end position="473"/>
    </location>
</feature>
<dbReference type="Pfam" id="PF06999">
    <property type="entry name" value="Suc_Fer-like"/>
    <property type="match status" value="1"/>
</dbReference>
<dbReference type="PANTHER" id="PTHR31902">
    <property type="entry name" value="ACTIN PATCHES DISTAL PROTEIN 1"/>
    <property type="match status" value="1"/>
</dbReference>
<evidence type="ECO:0000256" key="1">
    <source>
        <dbReference type="ARBA" id="ARBA00038208"/>
    </source>
</evidence>
<proteinExistence type="inferred from homology"/>
<comment type="caution">
    <text evidence="5">The sequence shown here is derived from an EMBL/GenBank/DDBJ whole genome shotgun (WGS) entry which is preliminary data.</text>
</comment>
<reference evidence="5 6" key="1">
    <citation type="submission" date="2024-02" db="EMBL/GenBank/DDBJ databases">
        <title>De novo assembly and annotation of 12 fungi associated with fruit tree decline syndrome in Ontario, Canada.</title>
        <authorList>
            <person name="Sulman M."/>
            <person name="Ellouze W."/>
            <person name="Ilyukhin E."/>
        </authorList>
    </citation>
    <scope>NUCLEOTIDE SEQUENCE [LARGE SCALE GENOMIC DNA]</scope>
    <source>
        <strain evidence="5 6">M11/M66-122</strain>
    </source>
</reference>
<accession>A0AAN9YQQ7</accession>
<protein>
    <recommendedName>
        <fullName evidence="2">Altered inheritance of mitochondria protein 32</fullName>
    </recommendedName>
</protein>
<keyword evidence="6" id="KW-1185">Reference proteome</keyword>
<organism evidence="5 6">
    <name type="scientific">Diatrype stigma</name>
    <dbReference type="NCBI Taxonomy" id="117547"/>
    <lineage>
        <taxon>Eukaryota</taxon>
        <taxon>Fungi</taxon>
        <taxon>Dikarya</taxon>
        <taxon>Ascomycota</taxon>
        <taxon>Pezizomycotina</taxon>
        <taxon>Sordariomycetes</taxon>
        <taxon>Xylariomycetidae</taxon>
        <taxon>Xylariales</taxon>
        <taxon>Diatrypaceae</taxon>
        <taxon>Diatrype</taxon>
    </lineage>
</organism>
<evidence type="ECO:0000256" key="2">
    <source>
        <dbReference type="ARBA" id="ARBA00040895"/>
    </source>
</evidence>
<dbReference type="InterPro" id="IPR017938">
    <property type="entry name" value="Riboflavin_synthase-like_b-brl"/>
</dbReference>
<sequence>MPEGLEIDKKGKLNGLISSYAEQVLVCTGKSDWTSRIEEDDSGDNLAADLKELIGRGGVYSDPFHNISVLNASFPSSISTRPEVQSTSAYLLPSFKYVPFLPRVSFDSVQALVRGYLLPEKLHPMHDGLSPIHRDRLLRKPAYQHLLHGVRDVTDVLVLICGHGGRDMRCGIMGPVLQKEFEDKLPQAGLDVAHGPVLNESGSATPLPGTVEKPLRTARVAQISHIGGHKFAGNVIIYLPPTLKDAAGNPHLLAGHGIWYGRIEPRHVEGLIHETIVNGNSFPALRSVQRREPQPPLVGPIGRQQRALCPPPPSASRRDFSSSPISPQVEPPKPQDAQHSGKKRSSLSPAVVVVSGSILAAVAASLLWWPNSDDGDVINKSTFRAFTITSKEQVSPTAFLLAVRSSSNDGGGSARIRQAWAHGLWSVEIKQPQLQIARHYTPLPPLPSSSSPTSTSTTTERESGHHNDHHLNERSGTGGDDDELRFLIRKMDGGEMSSYLSRLRVGDAVWLRGPHLGFDVARRLGGDGGGDGGGGRSVVFLAGGTGVAPALQVAHRLLDGGGGGVRGNIDEQRGQDGEGEGGHEHDTPAAADRPVISILWANRRGVDALGRPAAAAAASRAGWWGSLGGFWKQGSGGGSGGDESDKTTMTEEEVPSLSRQIREMQKRYPDNFRVRYFVDEEKSFIGAEDVIAAVAAATGAARIQKEAAVPPKRLAPAAAEACPWHSAAALETLPNDDDASRSGGGGERGDDGTSPPCPCSCGTAPGEQAGMNLLFVSGPDGFIEAYAGPKKWHTGGEMQSPVRGLVGRLKDRRGELDGWLVLKL</sequence>
<feature type="compositionally biased region" description="Low complexity" evidence="3">
    <location>
        <begin position="448"/>
        <end position="458"/>
    </location>
</feature>
<dbReference type="EMBL" id="JAKJXP020000061">
    <property type="protein sequence ID" value="KAK7750620.1"/>
    <property type="molecule type" value="Genomic_DNA"/>
</dbReference>
<dbReference type="CDD" id="cd03062">
    <property type="entry name" value="TRX_Fd_Sucrase"/>
    <property type="match status" value="1"/>
</dbReference>
<feature type="domain" description="FAD-binding FR-type" evidence="4">
    <location>
        <begin position="381"/>
        <end position="521"/>
    </location>
</feature>
<evidence type="ECO:0000313" key="5">
    <source>
        <dbReference type="EMBL" id="KAK7750620.1"/>
    </source>
</evidence>
<feature type="region of interest" description="Disordered" evidence="3">
    <location>
        <begin position="561"/>
        <end position="589"/>
    </location>
</feature>
<name>A0AAN9YQQ7_9PEZI</name>
<dbReference type="Gene3D" id="3.40.30.10">
    <property type="entry name" value="Glutaredoxin"/>
    <property type="match status" value="1"/>
</dbReference>
<dbReference type="InterPro" id="IPR039261">
    <property type="entry name" value="FNR_nucleotide-bd"/>
</dbReference>
<dbReference type="Gene3D" id="2.40.30.10">
    <property type="entry name" value="Translation factors"/>
    <property type="match status" value="1"/>
</dbReference>
<evidence type="ECO:0000256" key="3">
    <source>
        <dbReference type="SAM" id="MobiDB-lite"/>
    </source>
</evidence>
<dbReference type="InterPro" id="IPR036249">
    <property type="entry name" value="Thioredoxin-like_sf"/>
</dbReference>
<evidence type="ECO:0000313" key="6">
    <source>
        <dbReference type="Proteomes" id="UP001320420"/>
    </source>
</evidence>
<feature type="region of interest" description="Disordered" evidence="3">
    <location>
        <begin position="440"/>
        <end position="481"/>
    </location>
</feature>
<feature type="region of interest" description="Disordered" evidence="3">
    <location>
        <begin position="286"/>
        <end position="345"/>
    </location>
</feature>
<gene>
    <name evidence="5" type="ORF">SLS62_007467</name>
</gene>
<comment type="similarity">
    <text evidence="1">Belongs to the AIM32 family.</text>
</comment>
<dbReference type="PANTHER" id="PTHR31902:SF7">
    <property type="entry name" value="ALTERED INHERITANCE OF MITOCHONDRIA PROTEIN 32"/>
    <property type="match status" value="1"/>
</dbReference>
<feature type="region of interest" description="Disordered" evidence="3">
    <location>
        <begin position="730"/>
        <end position="756"/>
    </location>
</feature>
<dbReference type="Gene3D" id="3.40.50.80">
    <property type="entry name" value="Nucleotide-binding domain of ferredoxin-NADP reductase (FNR) module"/>
    <property type="match status" value="1"/>
</dbReference>